<dbReference type="GO" id="GO:0022857">
    <property type="term" value="F:transmembrane transporter activity"/>
    <property type="evidence" value="ECO:0007669"/>
    <property type="project" value="InterPro"/>
</dbReference>
<dbReference type="Pfam" id="PF07690">
    <property type="entry name" value="MFS_1"/>
    <property type="match status" value="1"/>
</dbReference>
<sequence length="628" mass="66718">MAAAELPATAVRRSTSEEDTTDVEREAGLVDGSVKPHDEEITATTGPRDKEDRVGPDQDPPAAAEAGTGSAESGREGVETFLVMLALCLALFLAALDMTIITTAIPTISSHFDSSLGYVWIGSAYLLGNATFVPAWGKISDIFGRKPVLIAAVVIFWIGSLLCAVSTSMGMLIAARAVQGVGGGGTIVLPNICVSDLFSMRRRSLFFGILGCVWAVASAVGPVLGGVFTTKLSWRWCFYINLPLGGVGLVILVFVLKLHNPRTPVRQGLAAIDWFGSLLVIGGTLMLLFGLESGGVQHPWSSAVVVCLVVFGVVAIGLFVVYEAFVAKFPLMPVSLFRQPTSIAAFGIAFTHAFTFMSGSYWLPLYFQAVLGASSLLSGVYLLPFVLSLSLSSVATGVVIKKSGNYKLIIMAGLLVMTLGFGLLIGLGDDGNWAKIVMFQIIAGAGVGPNFQGPLLALQTNVEPRDIGAATASFAFLRQLGTSISVAVGGVIFNNEMQKQRDALSRSIGPELAAKFGSSDASASVQVVGTLPEPERAVVQNAYWRALQKMYIVYTCFIVAGFLISFFIKQTKLSKTHTEHKTGLTTLKHRNEGDPSEETRESKGGLGEKKGNKKGEKSGESMERHGRS</sequence>
<dbReference type="PRINTS" id="PR01036">
    <property type="entry name" value="TCRTETB"/>
</dbReference>
<keyword evidence="3" id="KW-0813">Transport</keyword>
<reference evidence="13 14" key="1">
    <citation type="journal article" date="2020" name="Genome Biol. Evol.">
        <title>A new high-quality draft genome assembly of the Chinese cordyceps Ophiocordyceps sinensis.</title>
        <authorList>
            <person name="Shu R."/>
            <person name="Zhang J."/>
            <person name="Meng Q."/>
            <person name="Zhang H."/>
            <person name="Zhou G."/>
            <person name="Li M."/>
            <person name="Wu P."/>
            <person name="Zhao Y."/>
            <person name="Chen C."/>
            <person name="Qin Q."/>
        </authorList>
    </citation>
    <scope>NUCLEOTIDE SEQUENCE [LARGE SCALE GENOMIC DNA]</scope>
    <source>
        <strain evidence="13 14">IOZ07</strain>
    </source>
</reference>
<evidence type="ECO:0000256" key="2">
    <source>
        <dbReference type="ARBA" id="ARBA00007520"/>
    </source>
</evidence>
<comment type="function">
    <text evidence="7">Efflux pump; part of the gene cluster that mediates the biosynthesis of dothistromin (DOTH), a polyketide toxin very similar in structure to the aflatoxin precursor, versicolorin B. One function of dotC may be to transport early-stage dothistromin biosynthetic intermediates from the cytoplasm into vacuoles, thereby affecting the rate of dothistromin production.</text>
</comment>
<dbReference type="Gene3D" id="1.20.1250.20">
    <property type="entry name" value="MFS general substrate transporter like domains"/>
    <property type="match status" value="1"/>
</dbReference>
<feature type="transmembrane region" description="Helical" evidence="11">
    <location>
        <begin position="81"/>
        <end position="105"/>
    </location>
</feature>
<feature type="region of interest" description="Disordered" evidence="10">
    <location>
        <begin position="1"/>
        <end position="72"/>
    </location>
</feature>
<dbReference type="Proteomes" id="UP000557566">
    <property type="component" value="Unassembled WGS sequence"/>
</dbReference>
<feature type="transmembrane region" description="Helical" evidence="11">
    <location>
        <begin position="551"/>
        <end position="568"/>
    </location>
</feature>
<evidence type="ECO:0000256" key="4">
    <source>
        <dbReference type="ARBA" id="ARBA00022692"/>
    </source>
</evidence>
<feature type="compositionally biased region" description="Basic and acidic residues" evidence="10">
    <location>
        <begin position="589"/>
        <end position="628"/>
    </location>
</feature>
<feature type="transmembrane region" description="Helical" evidence="11">
    <location>
        <begin position="268"/>
        <end position="291"/>
    </location>
</feature>
<evidence type="ECO:0000259" key="12">
    <source>
        <dbReference type="PROSITE" id="PS50850"/>
    </source>
</evidence>
<evidence type="ECO:0000256" key="1">
    <source>
        <dbReference type="ARBA" id="ARBA00004128"/>
    </source>
</evidence>
<feature type="compositionally biased region" description="Low complexity" evidence="10">
    <location>
        <begin position="62"/>
        <end position="72"/>
    </location>
</feature>
<name>A0A8H4PKB0_9HYPO</name>
<dbReference type="PANTHER" id="PTHR23501">
    <property type="entry name" value="MAJOR FACILITATOR SUPERFAMILY"/>
    <property type="match status" value="1"/>
</dbReference>
<feature type="transmembrane region" description="Helical" evidence="11">
    <location>
        <begin position="408"/>
        <end position="428"/>
    </location>
</feature>
<dbReference type="GO" id="GO:0005774">
    <property type="term" value="C:vacuolar membrane"/>
    <property type="evidence" value="ECO:0007669"/>
    <property type="project" value="UniProtKB-SubCell"/>
</dbReference>
<comment type="similarity">
    <text evidence="2">Belongs to the major facilitator superfamily. TCR/Tet family.</text>
</comment>
<feature type="transmembrane region" description="Helical" evidence="11">
    <location>
        <begin position="303"/>
        <end position="322"/>
    </location>
</feature>
<dbReference type="EMBL" id="JAAVMX010000011">
    <property type="protein sequence ID" value="KAF4504354.1"/>
    <property type="molecule type" value="Genomic_DNA"/>
</dbReference>
<dbReference type="InterPro" id="IPR020846">
    <property type="entry name" value="MFS_dom"/>
</dbReference>
<evidence type="ECO:0000256" key="11">
    <source>
        <dbReference type="SAM" id="Phobius"/>
    </source>
</evidence>
<feature type="region of interest" description="Disordered" evidence="10">
    <location>
        <begin position="578"/>
        <end position="628"/>
    </location>
</feature>
<feature type="transmembrane region" description="Helical" evidence="11">
    <location>
        <begin position="205"/>
        <end position="224"/>
    </location>
</feature>
<feature type="transmembrane region" description="Helical" evidence="11">
    <location>
        <begin position="117"/>
        <end position="136"/>
    </location>
</feature>
<evidence type="ECO:0000313" key="13">
    <source>
        <dbReference type="EMBL" id="KAF4504354.1"/>
    </source>
</evidence>
<dbReference type="CDD" id="cd17502">
    <property type="entry name" value="MFS_Azr1_MDR_like"/>
    <property type="match status" value="1"/>
</dbReference>
<organism evidence="13 14">
    <name type="scientific">Ophiocordyceps sinensis</name>
    <dbReference type="NCBI Taxonomy" id="72228"/>
    <lineage>
        <taxon>Eukaryota</taxon>
        <taxon>Fungi</taxon>
        <taxon>Dikarya</taxon>
        <taxon>Ascomycota</taxon>
        <taxon>Pezizomycotina</taxon>
        <taxon>Sordariomycetes</taxon>
        <taxon>Hypocreomycetidae</taxon>
        <taxon>Hypocreales</taxon>
        <taxon>Ophiocordycipitaceae</taxon>
        <taxon>Ophiocordyceps</taxon>
    </lineage>
</organism>
<feature type="transmembrane region" description="Helical" evidence="11">
    <location>
        <begin position="343"/>
        <end position="363"/>
    </location>
</feature>
<evidence type="ECO:0000256" key="8">
    <source>
        <dbReference type="ARBA" id="ARBA00069956"/>
    </source>
</evidence>
<dbReference type="GO" id="GO:0005886">
    <property type="term" value="C:plasma membrane"/>
    <property type="evidence" value="ECO:0007669"/>
    <property type="project" value="TreeGrafter"/>
</dbReference>
<feature type="transmembrane region" description="Helical" evidence="11">
    <location>
        <begin position="369"/>
        <end position="396"/>
    </location>
</feature>
<evidence type="ECO:0000256" key="9">
    <source>
        <dbReference type="ARBA" id="ARBA00083178"/>
    </source>
</evidence>
<keyword evidence="14" id="KW-1185">Reference proteome</keyword>
<evidence type="ECO:0000256" key="10">
    <source>
        <dbReference type="SAM" id="MobiDB-lite"/>
    </source>
</evidence>
<dbReference type="InterPro" id="IPR011701">
    <property type="entry name" value="MFS"/>
</dbReference>
<keyword evidence="6 11" id="KW-0472">Membrane</keyword>
<dbReference type="PANTHER" id="PTHR23501:SF102">
    <property type="entry name" value="DRUG TRANSPORTER, PUTATIVE (AFU_ORTHOLOGUE AFUA_3G08530)-RELATED"/>
    <property type="match status" value="1"/>
</dbReference>
<feature type="domain" description="Major facilitator superfamily (MFS) profile" evidence="12">
    <location>
        <begin position="83"/>
        <end position="573"/>
    </location>
</feature>
<dbReference type="FunFam" id="1.20.1720.10:FF:000014">
    <property type="entry name" value="MFS drug transporter, putative"/>
    <property type="match status" value="1"/>
</dbReference>
<dbReference type="SUPFAM" id="SSF103473">
    <property type="entry name" value="MFS general substrate transporter"/>
    <property type="match status" value="1"/>
</dbReference>
<dbReference type="InterPro" id="IPR036259">
    <property type="entry name" value="MFS_trans_sf"/>
</dbReference>
<accession>A0A8H4PKB0</accession>
<dbReference type="AlphaFoldDB" id="A0A8H4PKB0"/>
<evidence type="ECO:0000256" key="6">
    <source>
        <dbReference type="ARBA" id="ARBA00023136"/>
    </source>
</evidence>
<evidence type="ECO:0000313" key="14">
    <source>
        <dbReference type="Proteomes" id="UP000557566"/>
    </source>
</evidence>
<comment type="caution">
    <text evidence="13">The sequence shown here is derived from an EMBL/GenBank/DDBJ whole genome shotgun (WGS) entry which is preliminary data.</text>
</comment>
<keyword evidence="4 11" id="KW-0812">Transmembrane</keyword>
<feature type="compositionally biased region" description="Basic and acidic residues" evidence="10">
    <location>
        <begin position="47"/>
        <end position="56"/>
    </location>
</feature>
<comment type="subcellular location">
    <subcellularLocation>
        <location evidence="1">Vacuole membrane</location>
        <topology evidence="1">Multi-pass membrane protein</topology>
    </subcellularLocation>
</comment>
<dbReference type="PROSITE" id="PS50850">
    <property type="entry name" value="MFS"/>
    <property type="match status" value="1"/>
</dbReference>
<protein>
    <recommendedName>
        <fullName evidence="8">Efflux pump dotC</fullName>
    </recommendedName>
    <alternativeName>
        <fullName evidence="9">Dothistromin biosynthesis protein C</fullName>
    </alternativeName>
</protein>
<feature type="transmembrane region" description="Helical" evidence="11">
    <location>
        <begin position="180"/>
        <end position="198"/>
    </location>
</feature>
<proteinExistence type="inferred from homology"/>
<feature type="transmembrane region" description="Helical" evidence="11">
    <location>
        <begin position="148"/>
        <end position="174"/>
    </location>
</feature>
<feature type="transmembrane region" description="Helical" evidence="11">
    <location>
        <begin position="236"/>
        <end position="256"/>
    </location>
</feature>
<evidence type="ECO:0000256" key="7">
    <source>
        <dbReference type="ARBA" id="ARBA00057269"/>
    </source>
</evidence>
<keyword evidence="5 11" id="KW-1133">Transmembrane helix</keyword>
<feature type="compositionally biased region" description="Basic and acidic residues" evidence="10">
    <location>
        <begin position="22"/>
        <end position="40"/>
    </location>
</feature>
<gene>
    <name evidence="13" type="ORF">G6O67_008512</name>
</gene>
<dbReference type="OrthoDB" id="10021397at2759"/>
<evidence type="ECO:0000256" key="5">
    <source>
        <dbReference type="ARBA" id="ARBA00022989"/>
    </source>
</evidence>
<dbReference type="Gene3D" id="1.20.1720.10">
    <property type="entry name" value="Multidrug resistance protein D"/>
    <property type="match status" value="1"/>
</dbReference>
<dbReference type="FunFam" id="1.20.1250.20:FF:000196">
    <property type="entry name" value="MFS toxin efflux pump (AflT)"/>
    <property type="match status" value="1"/>
</dbReference>
<evidence type="ECO:0000256" key="3">
    <source>
        <dbReference type="ARBA" id="ARBA00022448"/>
    </source>
</evidence>